<dbReference type="Gene3D" id="3.40.190.10">
    <property type="entry name" value="Periplasmic binding protein-like II"/>
    <property type="match status" value="2"/>
</dbReference>
<reference evidence="4 5" key="1">
    <citation type="journal article" date="2019" name="Nat. Microbiol.">
        <title>Mediterranean grassland soil C-N compound turnover is dependent on rainfall and depth, and is mediated by genomically divergent microorganisms.</title>
        <authorList>
            <person name="Diamond S."/>
            <person name="Andeer P.F."/>
            <person name="Li Z."/>
            <person name="Crits-Christoph A."/>
            <person name="Burstein D."/>
            <person name="Anantharaman K."/>
            <person name="Lane K.R."/>
            <person name="Thomas B.C."/>
            <person name="Pan C."/>
            <person name="Northen T.R."/>
            <person name="Banfield J.F."/>
        </authorList>
    </citation>
    <scope>NUCLEOTIDE SEQUENCE [LARGE SCALE GENOMIC DNA]</scope>
    <source>
        <strain evidence="4">WS_6</strain>
    </source>
</reference>
<dbReference type="PANTHER" id="PTHR30061:SF50">
    <property type="entry name" value="MALTOSE_MALTODEXTRIN-BINDING PERIPLASMIC PROTEIN"/>
    <property type="match status" value="1"/>
</dbReference>
<keyword evidence="2" id="KW-0813">Transport</keyword>
<sequence>MGSRGDSVVGGLMPWRGGRAGCAGRRLRRLASAAFALSLAAILPLVGCGKRPSTKQTVVFWQFSPLSAIRPVLDRFQREFPNLEVQVEQLTWQSGREKIVAAVAAGRPPDLCEIGSTFLPGLVADSTLIDLTDSIPDLVPALRGWEVARFRGRIYAIPWMVGTRVLYMNGDLMKRAGLSPLRPPATWAELARAVQRVDAVEPEAKGFGMNSGEREVLFKKFMPFAWGNGGDILDSTLTRSVVLSPQNTEALRYYLSLKPHSLLDRQEMLDEAFARGRLGFIISGPWMLRKLPESAPRLHFEVALMPRPAEGKGSPASFAGAEALGIFRSSKEKGPALQLARFLAREENAMPLYIATGNAFPAAIAAERDSYFVSHPRDRIFVEQLRTAVAPPVHPRWVEIEEILNGELEEAIYGKKSAEAALRSADSRIEALLNPKP</sequence>
<dbReference type="GO" id="GO:1901982">
    <property type="term" value="F:maltose binding"/>
    <property type="evidence" value="ECO:0007669"/>
    <property type="project" value="TreeGrafter"/>
</dbReference>
<proteinExistence type="inferred from homology"/>
<protein>
    <submittedName>
        <fullName evidence="4">Extracellular solute-binding protein</fullName>
    </submittedName>
</protein>
<dbReference type="SUPFAM" id="SSF53850">
    <property type="entry name" value="Periplasmic binding protein-like II"/>
    <property type="match status" value="1"/>
</dbReference>
<dbReference type="Pfam" id="PF01547">
    <property type="entry name" value="SBP_bac_1"/>
    <property type="match status" value="1"/>
</dbReference>
<evidence type="ECO:0000256" key="3">
    <source>
        <dbReference type="ARBA" id="ARBA00022729"/>
    </source>
</evidence>
<gene>
    <name evidence="4" type="ORF">E6K76_00370</name>
</gene>
<dbReference type="EMBL" id="VBOW01000005">
    <property type="protein sequence ID" value="TMQ60907.1"/>
    <property type="molecule type" value="Genomic_DNA"/>
</dbReference>
<name>A0A538TBE9_UNCEI</name>
<evidence type="ECO:0000313" key="4">
    <source>
        <dbReference type="EMBL" id="TMQ60907.1"/>
    </source>
</evidence>
<evidence type="ECO:0000313" key="5">
    <source>
        <dbReference type="Proteomes" id="UP000316852"/>
    </source>
</evidence>
<dbReference type="PANTHER" id="PTHR30061">
    <property type="entry name" value="MALTOSE-BINDING PERIPLASMIC PROTEIN"/>
    <property type="match status" value="1"/>
</dbReference>
<dbReference type="Proteomes" id="UP000316852">
    <property type="component" value="Unassembled WGS sequence"/>
</dbReference>
<evidence type="ECO:0000256" key="1">
    <source>
        <dbReference type="ARBA" id="ARBA00008520"/>
    </source>
</evidence>
<dbReference type="AlphaFoldDB" id="A0A538TBE9"/>
<evidence type="ECO:0000256" key="2">
    <source>
        <dbReference type="ARBA" id="ARBA00022448"/>
    </source>
</evidence>
<dbReference type="GO" id="GO:0015768">
    <property type="term" value="P:maltose transport"/>
    <property type="evidence" value="ECO:0007669"/>
    <property type="project" value="TreeGrafter"/>
</dbReference>
<dbReference type="InterPro" id="IPR006059">
    <property type="entry name" value="SBP"/>
</dbReference>
<organism evidence="4 5">
    <name type="scientific">Eiseniibacteriota bacterium</name>
    <dbReference type="NCBI Taxonomy" id="2212470"/>
    <lineage>
        <taxon>Bacteria</taxon>
        <taxon>Candidatus Eiseniibacteriota</taxon>
    </lineage>
</organism>
<comment type="similarity">
    <text evidence="1">Belongs to the bacterial solute-binding protein 1 family.</text>
</comment>
<dbReference type="GO" id="GO:0042956">
    <property type="term" value="P:maltodextrin transmembrane transport"/>
    <property type="evidence" value="ECO:0007669"/>
    <property type="project" value="TreeGrafter"/>
</dbReference>
<keyword evidence="3" id="KW-0732">Signal</keyword>
<accession>A0A538TBE9</accession>
<comment type="caution">
    <text evidence="4">The sequence shown here is derived from an EMBL/GenBank/DDBJ whole genome shotgun (WGS) entry which is preliminary data.</text>
</comment>
<dbReference type="GO" id="GO:0055052">
    <property type="term" value="C:ATP-binding cassette (ABC) transporter complex, substrate-binding subunit-containing"/>
    <property type="evidence" value="ECO:0007669"/>
    <property type="project" value="TreeGrafter"/>
</dbReference>